<evidence type="ECO:0000313" key="3">
    <source>
        <dbReference type="Proteomes" id="UP000693738"/>
    </source>
</evidence>
<protein>
    <submittedName>
        <fullName evidence="2">Uncharacterized protein</fullName>
    </submittedName>
</protein>
<feature type="compositionally biased region" description="Polar residues" evidence="1">
    <location>
        <begin position="237"/>
        <end position="248"/>
    </location>
</feature>
<feature type="region of interest" description="Disordered" evidence="1">
    <location>
        <begin position="587"/>
        <end position="633"/>
    </location>
</feature>
<organism evidence="2 3">
    <name type="scientific">Fusarium equiseti</name>
    <name type="common">Fusarium scirpi</name>
    <dbReference type="NCBI Taxonomy" id="61235"/>
    <lineage>
        <taxon>Eukaryota</taxon>
        <taxon>Fungi</taxon>
        <taxon>Dikarya</taxon>
        <taxon>Ascomycota</taxon>
        <taxon>Pezizomycotina</taxon>
        <taxon>Sordariomycetes</taxon>
        <taxon>Hypocreomycetidae</taxon>
        <taxon>Hypocreales</taxon>
        <taxon>Nectriaceae</taxon>
        <taxon>Fusarium</taxon>
        <taxon>Fusarium incarnatum-equiseti species complex</taxon>
    </lineage>
</organism>
<name>A0A8J2IE31_FUSEQ</name>
<feature type="region of interest" description="Disordered" evidence="1">
    <location>
        <begin position="237"/>
        <end position="265"/>
    </location>
</feature>
<feature type="region of interest" description="Disordered" evidence="1">
    <location>
        <begin position="130"/>
        <end position="171"/>
    </location>
</feature>
<feature type="compositionally biased region" description="Basic and acidic residues" evidence="1">
    <location>
        <begin position="508"/>
        <end position="521"/>
    </location>
</feature>
<feature type="compositionally biased region" description="Polar residues" evidence="1">
    <location>
        <begin position="391"/>
        <end position="406"/>
    </location>
</feature>
<gene>
    <name evidence="2" type="ORF">FEQUK3_LOCUS208</name>
</gene>
<comment type="caution">
    <text evidence="2">The sequence shown here is derived from an EMBL/GenBank/DDBJ whole genome shotgun (WGS) entry which is preliminary data.</text>
</comment>
<proteinExistence type="predicted"/>
<feature type="region of interest" description="Disordered" evidence="1">
    <location>
        <begin position="306"/>
        <end position="329"/>
    </location>
</feature>
<evidence type="ECO:0000313" key="2">
    <source>
        <dbReference type="EMBL" id="CAG7554485.1"/>
    </source>
</evidence>
<dbReference type="EMBL" id="CAJSTJ010000011">
    <property type="protein sequence ID" value="CAG7554485.1"/>
    <property type="molecule type" value="Genomic_DNA"/>
</dbReference>
<feature type="compositionally biased region" description="Polar residues" evidence="1">
    <location>
        <begin position="420"/>
        <end position="434"/>
    </location>
</feature>
<feature type="non-terminal residue" evidence="2">
    <location>
        <position position="1"/>
    </location>
</feature>
<feature type="region of interest" description="Disordered" evidence="1">
    <location>
        <begin position="537"/>
        <end position="556"/>
    </location>
</feature>
<feature type="region of interest" description="Disordered" evidence="1">
    <location>
        <begin position="372"/>
        <end position="406"/>
    </location>
</feature>
<feature type="compositionally biased region" description="Low complexity" evidence="1">
    <location>
        <begin position="456"/>
        <end position="471"/>
    </location>
</feature>
<dbReference type="AlphaFoldDB" id="A0A8J2IE31"/>
<evidence type="ECO:0000256" key="1">
    <source>
        <dbReference type="SAM" id="MobiDB-lite"/>
    </source>
</evidence>
<feature type="compositionally biased region" description="Polar residues" evidence="1">
    <location>
        <begin position="57"/>
        <end position="67"/>
    </location>
</feature>
<feature type="compositionally biased region" description="Polar residues" evidence="1">
    <location>
        <begin position="603"/>
        <end position="613"/>
    </location>
</feature>
<feature type="compositionally biased region" description="Polar residues" evidence="1">
    <location>
        <begin position="537"/>
        <end position="554"/>
    </location>
</feature>
<feature type="compositionally biased region" description="Polar residues" evidence="1">
    <location>
        <begin position="140"/>
        <end position="153"/>
    </location>
</feature>
<reference evidence="2" key="1">
    <citation type="submission" date="2021-05" db="EMBL/GenBank/DDBJ databases">
        <authorList>
            <person name="Khan N."/>
        </authorList>
    </citation>
    <scope>NUCLEOTIDE SEQUENCE</scope>
</reference>
<dbReference type="Proteomes" id="UP000693738">
    <property type="component" value="Unassembled WGS sequence"/>
</dbReference>
<sequence>MEEERDGMLGIDTTTRMTVTQEIFTNRYPPIEILLLIFFHYTAVRSSSRVPSYKSSGTFNSQRSYNGLQRPRSPFPYPARLRRPGVRPSSPAVTDDGLIDYDRMVEIDRSVHRTTSGSYMTRGHRTYRRYPPLSLRPDFTKSTSSLPMRSSSAPYRRPGVDSPGASGDIVQSPYTSTYRQFVAGDQSKQTDNRDIEFPAHPESYGRSDILSHCAMRGKITKSRAELVKEDDLATSTSAGCISATQPNDPSEDDWDWGSPGDDKAPVDSRIAQHIPHTFKKTPAPCLEKISPLEKEGDAVINVPPYMSHNRRNSDVNAAAQEDGNKQSEAERNIQAATTSAKILAPNPISPTHQLRVTNSIPQLMKMLPPLPSEAQYDASEPCQVPSKDTKALTNSPMALQPTSGTSEQFAEPVFFGSNSRTSSLQQIQTQTPANHSRFKVRVKSSQSSGLHNKWVSESPSNPGRSSSSPVKPKLKLKVSRNRMSSKLMGPNDPQVRNDGPRQYNSTSELRDMPPREVSPDRSSFEEQLTQYGADNRLSNIDEGTTRGHSTQVSDQFDIPYPPSAKEIVMAEPVSQPRLESKLYPFDRQGDSASMNIPKPLGHKTSNPQATSVTKAKGRNPRATPNTSEDHPAILRSDFVFESSDESTLAASEIPVVLSQRLRTKARRVRRWASEMKRTLLRLMRGNQKMKPIA</sequence>
<feature type="region of interest" description="Disordered" evidence="1">
    <location>
        <begin position="420"/>
        <end position="521"/>
    </location>
</feature>
<feature type="region of interest" description="Disordered" evidence="1">
    <location>
        <begin position="50"/>
        <end position="95"/>
    </location>
</feature>
<accession>A0A8J2IE31</accession>